<feature type="compositionally biased region" description="Polar residues" evidence="1">
    <location>
        <begin position="210"/>
        <end position="219"/>
    </location>
</feature>
<sequence>MGTCLSKKKGSSTTTTLAETKSSTTTTVLFEWKNNSSQNGVTKPKIETQTEVNLKKENSKKAPQKHDCSVQEHKGQAKKEIFIIKHRKSHDANTESGELMGVRTSSVTKDDVDAILIHCGRLSRNSSVGEHRRRFSGSKKSNDFDNFDNDLKASDLHEDDWMEPAEKMILQSPRSTSQDRNRNRVRRRQQQCSSRRERRFSISPVRRSSDTTTTINARNKNIKPAKMVSVPATVSSLVMGKSNDNGCEGGESTTATTGIKRITVRRNVGAASPRSQSPARANGNAANQPSLSRNSSRKAEESPYRRNPLNELEPNTFPIPHSTTNDNSSRLENISKKEAEFEANKKPNVSRIELDKGEDLSYKPKLQQEEDVKVISSITDNVVVKTEVPQGVENHKPQTLSRSRSLRRSRDLELDLNHEALSIPPQSYTSLLLEDIQNFHQKNTQPPPFSLPACVTRACSIVEAVANLNSNNSSNLSGVEDRRNPPSYQSSRNEYSVPLGSRKDPIVESELLVYDDMVESSLHKYVTVNRGGSDMDDQEESSGSNNLTVSSAKQRHGISSSSWEPSSTDSKDRWTARLNNCKEEDLKGPLRSQRRVSSVAGRANLDGAKKKLNSKKRECDRQHHDESGRGRLGANNVHHMKPVVTAAAVT</sequence>
<feature type="region of interest" description="Disordered" evidence="1">
    <location>
        <begin position="1"/>
        <end position="20"/>
    </location>
</feature>
<feature type="compositionally biased region" description="Low complexity" evidence="1">
    <location>
        <begin position="559"/>
        <end position="568"/>
    </location>
</feature>
<keyword evidence="2" id="KW-1185">Reference proteome</keyword>
<feature type="compositionally biased region" description="Low complexity" evidence="1">
    <location>
        <begin position="11"/>
        <end position="20"/>
    </location>
</feature>
<dbReference type="OrthoDB" id="1927466at2759"/>
<feature type="compositionally biased region" description="Polar residues" evidence="1">
    <location>
        <begin position="284"/>
        <end position="294"/>
    </location>
</feature>
<dbReference type="PaxDb" id="3827-XP_004500469.1"/>
<feature type="compositionally biased region" description="Basic and acidic residues" evidence="1">
    <location>
        <begin position="615"/>
        <end position="629"/>
    </location>
</feature>
<dbReference type="STRING" id="3827.A0A1S3E7E9"/>
<organism evidence="2 3">
    <name type="scientific">Cicer arietinum</name>
    <name type="common">Chickpea</name>
    <name type="synonym">Garbanzo</name>
    <dbReference type="NCBI Taxonomy" id="3827"/>
    <lineage>
        <taxon>Eukaryota</taxon>
        <taxon>Viridiplantae</taxon>
        <taxon>Streptophyta</taxon>
        <taxon>Embryophyta</taxon>
        <taxon>Tracheophyta</taxon>
        <taxon>Spermatophyta</taxon>
        <taxon>Magnoliopsida</taxon>
        <taxon>eudicotyledons</taxon>
        <taxon>Gunneridae</taxon>
        <taxon>Pentapetalae</taxon>
        <taxon>rosids</taxon>
        <taxon>fabids</taxon>
        <taxon>Fabales</taxon>
        <taxon>Fabaceae</taxon>
        <taxon>Papilionoideae</taxon>
        <taxon>50 kb inversion clade</taxon>
        <taxon>NPAAA clade</taxon>
        <taxon>Hologalegina</taxon>
        <taxon>IRL clade</taxon>
        <taxon>Cicereae</taxon>
        <taxon>Cicer</taxon>
    </lineage>
</organism>
<dbReference type="PANTHER" id="PTHR34367:SF1">
    <property type="entry name" value="OS04G0528600 PROTEIN"/>
    <property type="match status" value="1"/>
</dbReference>
<proteinExistence type="predicted"/>
<gene>
    <name evidence="3" type="primary">LOC101490498</name>
</gene>
<feature type="region of interest" description="Disordered" evidence="1">
    <location>
        <begin position="126"/>
        <end position="147"/>
    </location>
</feature>
<reference evidence="3" key="2">
    <citation type="submission" date="2025-08" db="UniProtKB">
        <authorList>
            <consortium name="RefSeq"/>
        </authorList>
    </citation>
    <scope>IDENTIFICATION</scope>
    <source>
        <tissue evidence="3">Etiolated seedlings</tissue>
    </source>
</reference>
<name>A0A1S3E7E9_CICAR</name>
<feature type="region of interest" description="Disordered" evidence="1">
    <location>
        <begin position="529"/>
        <end position="634"/>
    </location>
</feature>
<dbReference type="AlphaFoldDB" id="A0A1S3E7E9"/>
<protein>
    <submittedName>
        <fullName evidence="3">Uncharacterized protein At1g65710-like</fullName>
    </submittedName>
</protein>
<accession>A0A1S3E7E9</accession>
<evidence type="ECO:0000313" key="3">
    <source>
        <dbReference type="RefSeq" id="XP_012571338.2"/>
    </source>
</evidence>
<dbReference type="Proteomes" id="UP000087171">
    <property type="component" value="Chromosome Ca5"/>
</dbReference>
<dbReference type="InterPro" id="IPR040412">
    <property type="entry name" value="At1g65710-like"/>
</dbReference>
<feature type="region of interest" description="Disordered" evidence="1">
    <location>
        <begin position="241"/>
        <end position="329"/>
    </location>
</feature>
<dbReference type="PANTHER" id="PTHR34367">
    <property type="entry name" value="OS02G0734667 PROTEIN"/>
    <property type="match status" value="1"/>
</dbReference>
<evidence type="ECO:0000256" key="1">
    <source>
        <dbReference type="SAM" id="MobiDB-lite"/>
    </source>
</evidence>
<feature type="compositionally biased region" description="Polar residues" evidence="1">
    <location>
        <begin position="541"/>
        <end position="552"/>
    </location>
</feature>
<dbReference type="RefSeq" id="XP_012571338.2">
    <property type="nucleotide sequence ID" value="XM_012715884.2"/>
</dbReference>
<feature type="compositionally biased region" description="Low complexity" evidence="1">
    <location>
        <begin position="270"/>
        <end position="281"/>
    </location>
</feature>
<dbReference type="eggNOG" id="ENOG502QUM1">
    <property type="taxonomic scope" value="Eukaryota"/>
</dbReference>
<feature type="region of interest" description="Disordered" evidence="1">
    <location>
        <begin position="167"/>
        <end position="219"/>
    </location>
</feature>
<reference evidence="2" key="1">
    <citation type="journal article" date="2013" name="Nat. Biotechnol.">
        <title>Draft genome sequence of chickpea (Cicer arietinum) provides a resource for trait improvement.</title>
        <authorList>
            <person name="Varshney R.K."/>
            <person name="Song C."/>
            <person name="Saxena R.K."/>
            <person name="Azam S."/>
            <person name="Yu S."/>
            <person name="Sharpe A.G."/>
            <person name="Cannon S."/>
            <person name="Baek J."/>
            <person name="Rosen B.D."/>
            <person name="Tar'an B."/>
            <person name="Millan T."/>
            <person name="Zhang X."/>
            <person name="Ramsay L.D."/>
            <person name="Iwata A."/>
            <person name="Wang Y."/>
            <person name="Nelson W."/>
            <person name="Farmer A.D."/>
            <person name="Gaur P.M."/>
            <person name="Soderlund C."/>
            <person name="Penmetsa R.V."/>
            <person name="Xu C."/>
            <person name="Bharti A.K."/>
            <person name="He W."/>
            <person name="Winter P."/>
            <person name="Zhao S."/>
            <person name="Hane J.K."/>
            <person name="Carrasquilla-Garcia N."/>
            <person name="Condie J.A."/>
            <person name="Upadhyaya H.D."/>
            <person name="Luo M.C."/>
            <person name="Thudi M."/>
            <person name="Gowda C.L."/>
            <person name="Singh N.P."/>
            <person name="Lichtenzveig J."/>
            <person name="Gali K.K."/>
            <person name="Rubio J."/>
            <person name="Nadarajan N."/>
            <person name="Dolezel J."/>
            <person name="Bansal K.C."/>
            <person name="Xu X."/>
            <person name="Edwards D."/>
            <person name="Zhang G."/>
            <person name="Kahl G."/>
            <person name="Gil J."/>
            <person name="Singh K.B."/>
            <person name="Datta S.K."/>
            <person name="Jackson S.A."/>
            <person name="Wang J."/>
            <person name="Cook D.R."/>
        </authorList>
    </citation>
    <scope>NUCLEOTIDE SEQUENCE [LARGE SCALE GENOMIC DNA]</scope>
    <source>
        <strain evidence="2">cv. CDC Frontier</strain>
    </source>
</reference>
<dbReference type="KEGG" id="cam:101490498"/>
<evidence type="ECO:0000313" key="2">
    <source>
        <dbReference type="Proteomes" id="UP000087171"/>
    </source>
</evidence>
<feature type="region of interest" description="Disordered" evidence="1">
    <location>
        <begin position="470"/>
        <end position="501"/>
    </location>
</feature>
<feature type="compositionally biased region" description="Basic and acidic residues" evidence="1">
    <location>
        <begin position="569"/>
        <end position="588"/>
    </location>
</feature>
<feature type="compositionally biased region" description="Basic residues" evidence="1">
    <location>
        <begin position="1"/>
        <end position="10"/>
    </location>
</feature>